<name>A0A251RMS2_HELAN</name>
<proteinExistence type="predicted"/>
<evidence type="ECO:0000313" key="3">
    <source>
        <dbReference type="Proteomes" id="UP000215914"/>
    </source>
</evidence>
<evidence type="ECO:0000256" key="1">
    <source>
        <dbReference type="SAM" id="MobiDB-lite"/>
    </source>
</evidence>
<organism evidence="2 3">
    <name type="scientific">Helianthus annuus</name>
    <name type="common">Common sunflower</name>
    <dbReference type="NCBI Taxonomy" id="4232"/>
    <lineage>
        <taxon>Eukaryota</taxon>
        <taxon>Viridiplantae</taxon>
        <taxon>Streptophyta</taxon>
        <taxon>Embryophyta</taxon>
        <taxon>Tracheophyta</taxon>
        <taxon>Spermatophyta</taxon>
        <taxon>Magnoliopsida</taxon>
        <taxon>eudicotyledons</taxon>
        <taxon>Gunneridae</taxon>
        <taxon>Pentapetalae</taxon>
        <taxon>asterids</taxon>
        <taxon>campanulids</taxon>
        <taxon>Asterales</taxon>
        <taxon>Asteraceae</taxon>
        <taxon>Asteroideae</taxon>
        <taxon>Heliantheae alliance</taxon>
        <taxon>Heliantheae</taxon>
        <taxon>Helianthus</taxon>
    </lineage>
</organism>
<dbReference type="AlphaFoldDB" id="A0A251RMS2"/>
<sequence length="125" mass="14009">MSSCNSREGSASGAVGRKRGPQTRPRGETLPLPSDFGKRQIEYRSAGVPHGQSTRLKDSPLLQFALNSNEQARLAELITVDLLPYRRIDWDMVDCLGNGRELSSYWGKSLGWFWIATLLNIRSSR</sequence>
<keyword evidence="3" id="KW-1185">Reference proteome</keyword>
<gene>
    <name evidence="2" type="ORF">HannXRQ_Chr17g0540931</name>
</gene>
<reference evidence="3" key="1">
    <citation type="journal article" date="2017" name="Nature">
        <title>The sunflower genome provides insights into oil metabolism, flowering and Asterid evolution.</title>
        <authorList>
            <person name="Badouin H."/>
            <person name="Gouzy J."/>
            <person name="Grassa C.J."/>
            <person name="Murat F."/>
            <person name="Staton S.E."/>
            <person name="Cottret L."/>
            <person name="Lelandais-Briere C."/>
            <person name="Owens G.L."/>
            <person name="Carrere S."/>
            <person name="Mayjonade B."/>
            <person name="Legrand L."/>
            <person name="Gill N."/>
            <person name="Kane N.C."/>
            <person name="Bowers J.E."/>
            <person name="Hubner S."/>
            <person name="Bellec A."/>
            <person name="Berard A."/>
            <person name="Berges H."/>
            <person name="Blanchet N."/>
            <person name="Boniface M.C."/>
            <person name="Brunel D."/>
            <person name="Catrice O."/>
            <person name="Chaidir N."/>
            <person name="Claudel C."/>
            <person name="Donnadieu C."/>
            <person name="Faraut T."/>
            <person name="Fievet G."/>
            <person name="Helmstetter N."/>
            <person name="King M."/>
            <person name="Knapp S.J."/>
            <person name="Lai Z."/>
            <person name="Le Paslier M.C."/>
            <person name="Lippi Y."/>
            <person name="Lorenzon L."/>
            <person name="Mandel J.R."/>
            <person name="Marage G."/>
            <person name="Marchand G."/>
            <person name="Marquand E."/>
            <person name="Bret-Mestries E."/>
            <person name="Morien E."/>
            <person name="Nambeesan S."/>
            <person name="Nguyen T."/>
            <person name="Pegot-Espagnet P."/>
            <person name="Pouilly N."/>
            <person name="Raftis F."/>
            <person name="Sallet E."/>
            <person name="Schiex T."/>
            <person name="Thomas J."/>
            <person name="Vandecasteele C."/>
            <person name="Vares D."/>
            <person name="Vear F."/>
            <person name="Vautrin S."/>
            <person name="Crespi M."/>
            <person name="Mangin B."/>
            <person name="Burke J.M."/>
            <person name="Salse J."/>
            <person name="Munos S."/>
            <person name="Vincourt P."/>
            <person name="Rieseberg L.H."/>
            <person name="Langlade N.B."/>
        </authorList>
    </citation>
    <scope>NUCLEOTIDE SEQUENCE [LARGE SCALE GENOMIC DNA]</scope>
    <source>
        <strain evidence="3">cv. SF193</strain>
    </source>
</reference>
<feature type="region of interest" description="Disordered" evidence="1">
    <location>
        <begin position="1"/>
        <end position="38"/>
    </location>
</feature>
<dbReference type="EMBL" id="CM007906">
    <property type="protein sequence ID" value="OTF85530.1"/>
    <property type="molecule type" value="Genomic_DNA"/>
</dbReference>
<dbReference type="InParanoid" id="A0A251RMS2"/>
<accession>A0A251RMS2</accession>
<dbReference type="Proteomes" id="UP000215914">
    <property type="component" value="Chromosome 17"/>
</dbReference>
<evidence type="ECO:0000313" key="2">
    <source>
        <dbReference type="EMBL" id="OTF85530.1"/>
    </source>
</evidence>
<protein>
    <submittedName>
        <fullName evidence="2">Uncharacterized protein</fullName>
    </submittedName>
</protein>